<dbReference type="InterPro" id="IPR005178">
    <property type="entry name" value="Ostalpha/TMEM184C"/>
</dbReference>
<keyword evidence="8" id="KW-1185">Reference proteome</keyword>
<dbReference type="SMART" id="SM01417">
    <property type="entry name" value="Solute_trans_a"/>
    <property type="match status" value="1"/>
</dbReference>
<dbReference type="PANTHER" id="PTHR23423">
    <property type="entry name" value="ORGANIC SOLUTE TRANSPORTER-RELATED"/>
    <property type="match status" value="1"/>
</dbReference>
<feature type="region of interest" description="Disordered" evidence="5">
    <location>
        <begin position="371"/>
        <end position="406"/>
    </location>
</feature>
<organism evidence="7 8">
    <name type="scientific">Rhizopus stolonifer</name>
    <name type="common">Rhizopus nigricans</name>
    <dbReference type="NCBI Taxonomy" id="4846"/>
    <lineage>
        <taxon>Eukaryota</taxon>
        <taxon>Fungi</taxon>
        <taxon>Fungi incertae sedis</taxon>
        <taxon>Mucoromycota</taxon>
        <taxon>Mucoromycotina</taxon>
        <taxon>Mucoromycetes</taxon>
        <taxon>Mucorales</taxon>
        <taxon>Mucorineae</taxon>
        <taxon>Rhizopodaceae</taxon>
        <taxon>Rhizopus</taxon>
    </lineage>
</organism>
<feature type="transmembrane region" description="Helical" evidence="6">
    <location>
        <begin position="204"/>
        <end position="229"/>
    </location>
</feature>
<accession>A0A367KLF5</accession>
<feature type="compositionally biased region" description="Polar residues" evidence="5">
    <location>
        <begin position="397"/>
        <end position="406"/>
    </location>
</feature>
<evidence type="ECO:0000256" key="6">
    <source>
        <dbReference type="SAM" id="Phobius"/>
    </source>
</evidence>
<evidence type="ECO:0000256" key="3">
    <source>
        <dbReference type="ARBA" id="ARBA00022989"/>
    </source>
</evidence>
<reference evidence="7 8" key="1">
    <citation type="journal article" date="2018" name="G3 (Bethesda)">
        <title>Phylogenetic and Phylogenomic Definition of Rhizopus Species.</title>
        <authorList>
            <person name="Gryganskyi A.P."/>
            <person name="Golan J."/>
            <person name="Dolatabadi S."/>
            <person name="Mondo S."/>
            <person name="Robb S."/>
            <person name="Idnurm A."/>
            <person name="Muszewska A."/>
            <person name="Steczkiewicz K."/>
            <person name="Masonjones S."/>
            <person name="Liao H.L."/>
            <person name="Gajdeczka M.T."/>
            <person name="Anike F."/>
            <person name="Vuek A."/>
            <person name="Anishchenko I.M."/>
            <person name="Voigt K."/>
            <person name="de Hoog G.S."/>
            <person name="Smith M.E."/>
            <person name="Heitman J."/>
            <person name="Vilgalys R."/>
            <person name="Stajich J.E."/>
        </authorList>
    </citation>
    <scope>NUCLEOTIDE SEQUENCE [LARGE SCALE GENOMIC DNA]</scope>
    <source>
        <strain evidence="7 8">LSU 92-RS-03</strain>
    </source>
</reference>
<evidence type="ECO:0008006" key="9">
    <source>
        <dbReference type="Google" id="ProtNLM"/>
    </source>
</evidence>
<evidence type="ECO:0000256" key="5">
    <source>
        <dbReference type="SAM" id="MobiDB-lite"/>
    </source>
</evidence>
<feature type="transmembrane region" description="Helical" evidence="6">
    <location>
        <begin position="42"/>
        <end position="61"/>
    </location>
</feature>
<feature type="transmembrane region" description="Helical" evidence="6">
    <location>
        <begin position="250"/>
        <end position="272"/>
    </location>
</feature>
<comment type="subcellular location">
    <subcellularLocation>
        <location evidence="1">Membrane</location>
        <topology evidence="1">Multi-pass membrane protein</topology>
    </subcellularLocation>
</comment>
<feature type="transmembrane region" description="Helical" evidence="6">
    <location>
        <begin position="82"/>
        <end position="100"/>
    </location>
</feature>
<gene>
    <name evidence="7" type="ORF">CU098_012226</name>
</gene>
<feature type="transmembrane region" description="Helical" evidence="6">
    <location>
        <begin position="106"/>
        <end position="125"/>
    </location>
</feature>
<name>A0A367KLF5_RHIST</name>
<keyword evidence="3 6" id="KW-1133">Transmembrane helix</keyword>
<dbReference type="STRING" id="4846.A0A367KLF5"/>
<keyword evidence="2 6" id="KW-0812">Transmembrane</keyword>
<dbReference type="Proteomes" id="UP000253551">
    <property type="component" value="Unassembled WGS sequence"/>
</dbReference>
<proteinExistence type="predicted"/>
<feature type="transmembrane region" description="Helical" evidence="6">
    <location>
        <begin position="292"/>
        <end position="309"/>
    </location>
</feature>
<feature type="non-terminal residue" evidence="7">
    <location>
        <position position="406"/>
    </location>
</feature>
<evidence type="ECO:0000256" key="2">
    <source>
        <dbReference type="ARBA" id="ARBA00022692"/>
    </source>
</evidence>
<feature type="compositionally biased region" description="Polar residues" evidence="5">
    <location>
        <begin position="1"/>
        <end position="16"/>
    </location>
</feature>
<dbReference type="Pfam" id="PF03619">
    <property type="entry name" value="Solute_trans_a"/>
    <property type="match status" value="1"/>
</dbReference>
<sequence length="406" mass="46396">MSSNETKADSCPTTPGLSMEGGFEPGLDWSSLRTDPTGNWHVIGWVVCVGILAVTWIISLMTMFKHLRNYYEPQIQRHKLRVILFPPVYATLSWFGYLRYDYSTTIKFFATVFEAFAVFNLYICLQAYLKPFRQEAGALKEPKDTKIMFVYNLHLKSKWGMHYRIITDILVFQYPIWSLLDSFMSIFAELKGRYCQGSYSFSGAYVYLTIINFISLSVILGALFTYLDVFHNEWKRGHIRAHGMFWCVKGPIMVNFYFGEILLTILTTVGVINGTDGSHGSIAWPADAVKNGLYVIIVCVVMMVDSIMMNKFFGPQDNIASAASVGQVKKMSPWKAFVDGYIAYIPEFLYMALRCGADSFQLMKKRRELKKRKETEGVDKSNLLNEQSDSVDYRMTELNQNSPASN</sequence>
<feature type="region of interest" description="Disordered" evidence="5">
    <location>
        <begin position="1"/>
        <end position="20"/>
    </location>
</feature>
<dbReference type="GO" id="GO:0016020">
    <property type="term" value="C:membrane"/>
    <property type="evidence" value="ECO:0007669"/>
    <property type="project" value="UniProtKB-SubCell"/>
</dbReference>
<evidence type="ECO:0000313" key="8">
    <source>
        <dbReference type="Proteomes" id="UP000253551"/>
    </source>
</evidence>
<dbReference type="OrthoDB" id="5348404at2759"/>
<evidence type="ECO:0000256" key="4">
    <source>
        <dbReference type="ARBA" id="ARBA00023136"/>
    </source>
</evidence>
<protein>
    <recommendedName>
        <fullName evidence="9">DUF300-domain-containing protein</fullName>
    </recommendedName>
</protein>
<evidence type="ECO:0000256" key="1">
    <source>
        <dbReference type="ARBA" id="ARBA00004141"/>
    </source>
</evidence>
<feature type="transmembrane region" description="Helical" evidence="6">
    <location>
        <begin position="165"/>
        <end position="184"/>
    </location>
</feature>
<dbReference type="EMBL" id="PJQM01001179">
    <property type="protein sequence ID" value="RCI03007.1"/>
    <property type="molecule type" value="Genomic_DNA"/>
</dbReference>
<keyword evidence="4 6" id="KW-0472">Membrane</keyword>
<evidence type="ECO:0000313" key="7">
    <source>
        <dbReference type="EMBL" id="RCI03007.1"/>
    </source>
</evidence>
<dbReference type="AlphaFoldDB" id="A0A367KLF5"/>
<comment type="caution">
    <text evidence="7">The sequence shown here is derived from an EMBL/GenBank/DDBJ whole genome shotgun (WGS) entry which is preliminary data.</text>
</comment>